<protein>
    <recommendedName>
        <fullName evidence="4">Cation/H+ exchanger domain-containing protein</fullName>
    </recommendedName>
</protein>
<dbReference type="Gene3D" id="1.20.1530.20">
    <property type="match status" value="1"/>
</dbReference>
<comment type="caution">
    <text evidence="2">The sequence shown here is derived from an EMBL/GenBank/DDBJ whole genome shotgun (WGS) entry which is preliminary data.</text>
</comment>
<evidence type="ECO:0000313" key="2">
    <source>
        <dbReference type="EMBL" id="OGC35090.1"/>
    </source>
</evidence>
<sequence>MQSILVVGIIIFTGFIFGQIANFFKLPRVTGYILAGVVLNPGITHLIPQNFINHTDLVTNIALSIITFSIGGSLV</sequence>
<keyword evidence="1" id="KW-1133">Transmembrane helix</keyword>
<reference evidence="2 3" key="1">
    <citation type="journal article" date="2016" name="Nat. Commun.">
        <title>Thousands of microbial genomes shed light on interconnected biogeochemical processes in an aquifer system.</title>
        <authorList>
            <person name="Anantharaman K."/>
            <person name="Brown C.T."/>
            <person name="Hug L.A."/>
            <person name="Sharon I."/>
            <person name="Castelle C.J."/>
            <person name="Probst A.J."/>
            <person name="Thomas B.C."/>
            <person name="Singh A."/>
            <person name="Wilkins M.J."/>
            <person name="Karaoz U."/>
            <person name="Brodie E.L."/>
            <person name="Williams K.H."/>
            <person name="Hubbard S.S."/>
            <person name="Banfield J.F."/>
        </authorList>
    </citation>
    <scope>NUCLEOTIDE SEQUENCE [LARGE SCALE GENOMIC DNA]</scope>
</reference>
<accession>A0A1F4TRD4</accession>
<dbReference type="Proteomes" id="UP000177309">
    <property type="component" value="Unassembled WGS sequence"/>
</dbReference>
<keyword evidence="1" id="KW-0472">Membrane</keyword>
<proteinExistence type="predicted"/>
<dbReference type="AlphaFoldDB" id="A0A1F4TRD4"/>
<evidence type="ECO:0000313" key="3">
    <source>
        <dbReference type="Proteomes" id="UP000177309"/>
    </source>
</evidence>
<keyword evidence="1" id="KW-0812">Transmembrane</keyword>
<gene>
    <name evidence="2" type="ORF">A2462_05985</name>
</gene>
<name>A0A1F4TRD4_UNCSA</name>
<feature type="transmembrane region" description="Helical" evidence="1">
    <location>
        <begin position="6"/>
        <end position="24"/>
    </location>
</feature>
<dbReference type="PANTHER" id="PTHR43021:SF2">
    <property type="entry name" value="CATION_H+ EXCHANGER DOMAIN-CONTAINING PROTEIN"/>
    <property type="match status" value="1"/>
</dbReference>
<evidence type="ECO:0008006" key="4">
    <source>
        <dbReference type="Google" id="ProtNLM"/>
    </source>
</evidence>
<dbReference type="EMBL" id="MEUI01000008">
    <property type="protein sequence ID" value="OGC35090.1"/>
    <property type="molecule type" value="Genomic_DNA"/>
</dbReference>
<organism evidence="2 3">
    <name type="scientific">candidate division WOR-1 bacterium RIFOXYC2_FULL_41_25</name>
    <dbReference type="NCBI Taxonomy" id="1802586"/>
    <lineage>
        <taxon>Bacteria</taxon>
        <taxon>Bacillati</taxon>
        <taxon>Saganbacteria</taxon>
    </lineage>
</organism>
<evidence type="ECO:0000256" key="1">
    <source>
        <dbReference type="SAM" id="Phobius"/>
    </source>
</evidence>
<dbReference type="InterPro" id="IPR038770">
    <property type="entry name" value="Na+/solute_symporter_sf"/>
</dbReference>
<dbReference type="PANTHER" id="PTHR43021">
    <property type="entry name" value="NA(+)/H(+) ANTIPORTER-RELATED"/>
    <property type="match status" value="1"/>
</dbReference>